<dbReference type="PANTHER" id="PTHR24045:SF0">
    <property type="entry name" value="N-ACETYLGLUCOSAMINE-1-PHOSPHOTRANSFERASE SUBUNITS ALPHA_BETA"/>
    <property type="match status" value="1"/>
</dbReference>
<sequence length="314" mass="35503">MENADIVITWVDGSTPEMMEKRAHFLGAAEQPLHGNGINPHRWLCSDELGYCLRSIANHAPDIRRIWILTDGQTPELPDLPASLKAKISIADHRQIFAGYEEFLPTFNSLSIETFLWRIPGLAEHFLYFNDDVFLTAPVKFSDFFTQDGPVLRGKWADLSHLLGCEESRNDAALLNQYNQIASGRLAGFTADHLFESAHVVYPMQRSIMETLFAEHLEAFTANCAFRFRSTSQFLPQSLYTHHCLNHGLGRISELSDHLHIPANNDGDWSAEAIKQVLSNLAGPEIKLLCINDLPEIEGRLPNVRQWIERAITQ</sequence>
<dbReference type="EMBL" id="WTYS01000001">
    <property type="protein sequence ID" value="MXO57884.1"/>
    <property type="molecule type" value="Genomic_DNA"/>
</dbReference>
<evidence type="ECO:0000256" key="2">
    <source>
        <dbReference type="ARBA" id="ARBA00022679"/>
    </source>
</evidence>
<dbReference type="AlphaFoldDB" id="A0A6I4SQ05"/>
<evidence type="ECO:0000256" key="1">
    <source>
        <dbReference type="ARBA" id="ARBA00007583"/>
    </source>
</evidence>
<reference evidence="5 6" key="1">
    <citation type="submission" date="2019-12" db="EMBL/GenBank/DDBJ databases">
        <title>Genomic-based taxomic classification of the family Erythrobacteraceae.</title>
        <authorList>
            <person name="Xu L."/>
        </authorList>
    </citation>
    <scope>NUCLEOTIDE SEQUENCE [LARGE SCALE GENOMIC DNA]</scope>
    <source>
        <strain evidence="5 6">JCM 17802</strain>
    </source>
</reference>
<evidence type="ECO:0000259" key="4">
    <source>
        <dbReference type="Pfam" id="PF11380"/>
    </source>
</evidence>
<keyword evidence="3" id="KW-0270">Exopolysaccharide synthesis</keyword>
<dbReference type="GO" id="GO:0016772">
    <property type="term" value="F:transferase activity, transferring phosphorus-containing groups"/>
    <property type="evidence" value="ECO:0007669"/>
    <property type="project" value="InterPro"/>
</dbReference>
<gene>
    <name evidence="5" type="ORF">GRI36_13480</name>
</gene>
<dbReference type="GO" id="GO:0000271">
    <property type="term" value="P:polysaccharide biosynthetic process"/>
    <property type="evidence" value="ECO:0007669"/>
    <property type="project" value="UniProtKB-KW"/>
</dbReference>
<organism evidence="5 6">
    <name type="scientific">Pontixanthobacter gangjinensis</name>
    <dbReference type="NCBI Taxonomy" id="1028742"/>
    <lineage>
        <taxon>Bacteria</taxon>
        <taxon>Pseudomonadati</taxon>
        <taxon>Pseudomonadota</taxon>
        <taxon>Alphaproteobacteria</taxon>
        <taxon>Sphingomonadales</taxon>
        <taxon>Erythrobacteraceae</taxon>
        <taxon>Pontixanthobacter</taxon>
    </lineage>
</organism>
<dbReference type="InterPro" id="IPR021520">
    <property type="entry name" value="Stealth_CR2"/>
</dbReference>
<protein>
    <recommendedName>
        <fullName evidence="4">Stealth protein CR2 conserved region 2 domain-containing protein</fullName>
    </recommendedName>
</protein>
<accession>A0A6I4SQ05</accession>
<evidence type="ECO:0000313" key="6">
    <source>
        <dbReference type="Proteomes" id="UP000468943"/>
    </source>
</evidence>
<evidence type="ECO:0000313" key="5">
    <source>
        <dbReference type="EMBL" id="MXO57884.1"/>
    </source>
</evidence>
<evidence type="ECO:0000256" key="3">
    <source>
        <dbReference type="ARBA" id="ARBA00023169"/>
    </source>
</evidence>
<name>A0A6I4SQ05_9SPHN</name>
<comment type="similarity">
    <text evidence="1">Belongs to the stealth family.</text>
</comment>
<dbReference type="OrthoDB" id="9776077at2"/>
<feature type="domain" description="Stealth protein CR2 conserved region 2" evidence="4">
    <location>
        <begin position="46"/>
        <end position="149"/>
    </location>
</feature>
<dbReference type="RefSeq" id="WP_160598910.1">
    <property type="nucleotide sequence ID" value="NZ_WTYS01000001.1"/>
</dbReference>
<dbReference type="PANTHER" id="PTHR24045">
    <property type="match status" value="1"/>
</dbReference>
<keyword evidence="6" id="KW-1185">Reference proteome</keyword>
<comment type="caution">
    <text evidence="5">The sequence shown here is derived from an EMBL/GenBank/DDBJ whole genome shotgun (WGS) entry which is preliminary data.</text>
</comment>
<keyword evidence="2" id="KW-0808">Transferase</keyword>
<dbReference type="InterPro" id="IPR047141">
    <property type="entry name" value="Stealth"/>
</dbReference>
<dbReference type="Proteomes" id="UP000468943">
    <property type="component" value="Unassembled WGS sequence"/>
</dbReference>
<dbReference type="Pfam" id="PF11380">
    <property type="entry name" value="Stealth_CR2"/>
    <property type="match status" value="1"/>
</dbReference>
<proteinExistence type="inferred from homology"/>